<gene>
    <name evidence="1" type="ORF">HF849_13960</name>
</gene>
<name>A0A7X9SPT2_CLOBE</name>
<comment type="caution">
    <text evidence="1">The sequence shown here is derived from an EMBL/GenBank/DDBJ whole genome shotgun (WGS) entry which is preliminary data.</text>
</comment>
<dbReference type="RefSeq" id="WP_270565345.1">
    <property type="nucleotide sequence ID" value="NZ_JAQCRM010000032.1"/>
</dbReference>
<evidence type="ECO:0000313" key="1">
    <source>
        <dbReference type="EMBL" id="NMF05831.1"/>
    </source>
</evidence>
<dbReference type="AlphaFoldDB" id="A0A7X9SPT2"/>
<protein>
    <submittedName>
        <fullName evidence="1">Uncharacterized protein</fullName>
    </submittedName>
</protein>
<proteinExistence type="predicted"/>
<accession>A0A7X9SPT2</accession>
<organism evidence="1 2">
    <name type="scientific">Clostridium beijerinckii</name>
    <name type="common">Clostridium MP</name>
    <dbReference type="NCBI Taxonomy" id="1520"/>
    <lineage>
        <taxon>Bacteria</taxon>
        <taxon>Bacillati</taxon>
        <taxon>Bacillota</taxon>
        <taxon>Clostridia</taxon>
        <taxon>Eubacteriales</taxon>
        <taxon>Clostridiaceae</taxon>
        <taxon>Clostridium</taxon>
    </lineage>
</organism>
<dbReference type="EMBL" id="JABAGD010000024">
    <property type="protein sequence ID" value="NMF05831.1"/>
    <property type="molecule type" value="Genomic_DNA"/>
</dbReference>
<reference evidence="1 2" key="1">
    <citation type="submission" date="2020-04" db="EMBL/GenBank/DDBJ databases">
        <authorList>
            <person name="Hitch T.C.A."/>
            <person name="Wylensek D."/>
            <person name="Clavel T."/>
        </authorList>
    </citation>
    <scope>NUCLEOTIDE SEQUENCE [LARGE SCALE GENOMIC DNA]</scope>
    <source>
        <strain evidence="1 2">WB01_NA02</strain>
    </source>
</reference>
<sequence length="77" mass="8972">MHIPRRNKDYAVVPVSKEIMMNDSKITSCTQDASLKDERSPSKFKRPNHRFGILLKNQKHQIPNETFHIMILVVIKA</sequence>
<evidence type="ECO:0000313" key="2">
    <source>
        <dbReference type="Proteomes" id="UP000587880"/>
    </source>
</evidence>
<dbReference type="Proteomes" id="UP000587880">
    <property type="component" value="Unassembled WGS sequence"/>
</dbReference>